<organism evidence="1 2">
    <name type="scientific">Hydrogenovibrio thermophilus</name>
    <dbReference type="NCBI Taxonomy" id="265883"/>
    <lineage>
        <taxon>Bacteria</taxon>
        <taxon>Pseudomonadati</taxon>
        <taxon>Pseudomonadota</taxon>
        <taxon>Gammaproteobacteria</taxon>
        <taxon>Thiotrichales</taxon>
        <taxon>Piscirickettsiaceae</taxon>
        <taxon>Hydrogenovibrio</taxon>
    </lineage>
</organism>
<evidence type="ECO:0000313" key="2">
    <source>
        <dbReference type="Proteomes" id="UP000285478"/>
    </source>
</evidence>
<reference evidence="1 2" key="1">
    <citation type="journal article" date="2018" name="Environ. Microbiol.">
        <title>Genomes of ubiquitous marine and hypersaline Hydrogenovibrio, Thiomicrorhabdus and Thiomicrospira spp. encode a diversity of mechanisms to sustain chemolithoautotrophy in heterogeneous environments.</title>
        <authorList>
            <person name="Scott K.M."/>
            <person name="Williams J."/>
            <person name="Porter C.M.B."/>
            <person name="Russel S."/>
            <person name="Harmer T.L."/>
            <person name="Paul J.H."/>
            <person name="Antonen K.M."/>
            <person name="Bridges M.K."/>
            <person name="Camper G.J."/>
            <person name="Campla C.K."/>
            <person name="Casella L.G."/>
            <person name="Chase E."/>
            <person name="Conrad J.W."/>
            <person name="Cruz M.C."/>
            <person name="Dunlap D.S."/>
            <person name="Duran L."/>
            <person name="Fahsbender E.M."/>
            <person name="Goldsmith D.B."/>
            <person name="Keeley R.F."/>
            <person name="Kondoff M.R."/>
            <person name="Kussy B.I."/>
            <person name="Lane M.K."/>
            <person name="Lawler S."/>
            <person name="Leigh B.A."/>
            <person name="Lewis C."/>
            <person name="Lostal L.M."/>
            <person name="Marking D."/>
            <person name="Mancera P.A."/>
            <person name="McClenthan E.C."/>
            <person name="McIntyre E.A."/>
            <person name="Mine J.A."/>
            <person name="Modi S."/>
            <person name="Moore B.D."/>
            <person name="Morgan W.A."/>
            <person name="Nelson K.M."/>
            <person name="Nguyen K.N."/>
            <person name="Ogburn N."/>
            <person name="Parrino D.G."/>
            <person name="Pedapudi A.D."/>
            <person name="Pelham R.P."/>
            <person name="Preece A.M."/>
            <person name="Rampersad E.A."/>
            <person name="Richardson J.C."/>
            <person name="Rodgers C.M."/>
            <person name="Schaffer B.L."/>
            <person name="Sheridan N.E."/>
            <person name="Solone M.R."/>
            <person name="Staley Z.R."/>
            <person name="Tabuchi M."/>
            <person name="Waide R.J."/>
            <person name="Wanjugi P.W."/>
            <person name="Young S."/>
            <person name="Clum A."/>
            <person name="Daum C."/>
            <person name="Huntemann M."/>
            <person name="Ivanova N."/>
            <person name="Kyrpides N."/>
            <person name="Mikhailova N."/>
            <person name="Palaniappan K."/>
            <person name="Pillay M."/>
            <person name="Reddy T.B.K."/>
            <person name="Shapiro N."/>
            <person name="Stamatis D."/>
            <person name="Varghese N."/>
            <person name="Woyke T."/>
            <person name="Boden R."/>
            <person name="Freyermuth S.K."/>
            <person name="Kerfeld C.A."/>
        </authorList>
    </citation>
    <scope>NUCLEOTIDE SEQUENCE [LARGE SCALE GENOMIC DNA]</scope>
    <source>
        <strain evidence="1 2">JR-2</strain>
    </source>
</reference>
<dbReference type="Gene3D" id="3.90.550.10">
    <property type="entry name" value="Spore Coat Polysaccharide Biosynthesis Protein SpsA, Chain A"/>
    <property type="match status" value="1"/>
</dbReference>
<dbReference type="AlphaFoldDB" id="A0A410H414"/>
<dbReference type="KEGG" id="htr:EPV75_08145"/>
<dbReference type="SUPFAM" id="SSF53448">
    <property type="entry name" value="Nucleotide-diphospho-sugar transferases"/>
    <property type="match status" value="1"/>
</dbReference>
<dbReference type="EMBL" id="CP035033">
    <property type="protein sequence ID" value="QAB15637.1"/>
    <property type="molecule type" value="Genomic_DNA"/>
</dbReference>
<dbReference type="Pfam" id="PF13704">
    <property type="entry name" value="Glyco_tranf_2_4"/>
    <property type="match status" value="1"/>
</dbReference>
<evidence type="ECO:0000313" key="1">
    <source>
        <dbReference type="EMBL" id="QAB15637.1"/>
    </source>
</evidence>
<keyword evidence="2" id="KW-1185">Reference proteome</keyword>
<keyword evidence="1" id="KW-0808">Transferase</keyword>
<name>A0A410H414_9GAMM</name>
<dbReference type="GO" id="GO:0016740">
    <property type="term" value="F:transferase activity"/>
    <property type="evidence" value="ECO:0007669"/>
    <property type="project" value="UniProtKB-KW"/>
</dbReference>
<proteinExistence type="predicted"/>
<sequence length="282" mass="32843">MTYMVKNEIDIIESNIRFHAAKGVDCFVAIDNGSTDGTLEKLQALASEFDLHVISRPITDYRQSDWRTEMALIAREDMQADWVISNDADEFWLPKEGQDLKTGLTRTKSIVHCPRYDMQLDCHSEDKPFYERVYRTLFPIDYGKGTELKQDNMSVQLSKIHGKVMVNLQGFLRAKGGNHRAWHLWSKLNYAESDVVEVFHYAIGNRHHFETHVENRKPLLKIGARMGNHYRRWVKMSEENRLDEEWNRLVLDDEAIRVLTKYGVVVKDDRARDAIKAVLSSE</sequence>
<dbReference type="Proteomes" id="UP000285478">
    <property type="component" value="Chromosome"/>
</dbReference>
<dbReference type="RefSeq" id="WP_128385052.1">
    <property type="nucleotide sequence ID" value="NZ_CP035033.1"/>
</dbReference>
<dbReference type="InterPro" id="IPR029044">
    <property type="entry name" value="Nucleotide-diphossugar_trans"/>
</dbReference>
<accession>A0A410H414</accession>
<gene>
    <name evidence="1" type="ORF">EPV75_08145</name>
</gene>
<protein>
    <submittedName>
        <fullName evidence="1">Glycosyltransferase family 2 protein</fullName>
    </submittedName>
</protein>